<evidence type="ECO:0000313" key="1">
    <source>
        <dbReference type="EMBL" id="CAH2406824.1"/>
    </source>
</evidence>
<keyword evidence="2" id="KW-1185">Reference proteome</keyword>
<protein>
    <submittedName>
        <fullName evidence="1">Uncharacterized protein</fullName>
    </submittedName>
</protein>
<name>A0ABN8K977_9HYPH</name>
<proteinExistence type="predicted"/>
<reference evidence="1" key="1">
    <citation type="submission" date="2022-03" db="EMBL/GenBank/DDBJ databases">
        <authorList>
            <person name="Brunel B."/>
        </authorList>
    </citation>
    <scope>NUCLEOTIDE SEQUENCE</scope>
    <source>
        <strain evidence="1">STM4922sample</strain>
    </source>
</reference>
<comment type="caution">
    <text evidence="1">The sequence shown here is derived from an EMBL/GenBank/DDBJ whole genome shotgun (WGS) entry which is preliminary data.</text>
</comment>
<dbReference type="Proteomes" id="UP001152604">
    <property type="component" value="Unassembled WGS sequence"/>
</dbReference>
<organism evidence="1 2">
    <name type="scientific">Mesorhizobium ventifaucium</name>
    <dbReference type="NCBI Taxonomy" id="666020"/>
    <lineage>
        <taxon>Bacteria</taxon>
        <taxon>Pseudomonadati</taxon>
        <taxon>Pseudomonadota</taxon>
        <taxon>Alphaproteobacteria</taxon>
        <taxon>Hyphomicrobiales</taxon>
        <taxon>Phyllobacteriaceae</taxon>
        <taxon>Mesorhizobium</taxon>
    </lineage>
</organism>
<sequence length="83" mass="9024">MPADHRIKGTDGGAGGDCNVIDLFPRKTLRIGRHDAASSAPPQWARLDQRRAACWGGAREIWAALLVSIFALTCGRRAIGCWH</sequence>
<dbReference type="EMBL" id="CAKXZS010000052">
    <property type="protein sequence ID" value="CAH2406824.1"/>
    <property type="molecule type" value="Genomic_DNA"/>
</dbReference>
<accession>A0ABN8K977</accession>
<evidence type="ECO:0000313" key="2">
    <source>
        <dbReference type="Proteomes" id="UP001152604"/>
    </source>
</evidence>
<gene>
    <name evidence="1" type="ORF">MES4922_560002</name>
</gene>